<gene>
    <name evidence="2" type="ORF">F8M41_003215</name>
</gene>
<name>A0A8H4A8M1_GIGMA</name>
<protein>
    <submittedName>
        <fullName evidence="2">Uncharacterized protein</fullName>
    </submittedName>
</protein>
<sequence>MKVATKKSSKKDSSKKSNRGKASLEETRGSELTQSFSERFDNLELAVLILTKIRILPNVFKMRTLARIIENQGEILYQLQELNSKVRRLENRFKEMEEKMNNNFDFTNKKTFKEVII</sequence>
<evidence type="ECO:0000256" key="1">
    <source>
        <dbReference type="SAM" id="MobiDB-lite"/>
    </source>
</evidence>
<accession>A0A8H4A8M1</accession>
<dbReference type="Proteomes" id="UP000439903">
    <property type="component" value="Unassembled WGS sequence"/>
</dbReference>
<dbReference type="EMBL" id="WTPW01001281">
    <property type="protein sequence ID" value="KAF0445392.1"/>
    <property type="molecule type" value="Genomic_DNA"/>
</dbReference>
<proteinExistence type="predicted"/>
<dbReference type="AlphaFoldDB" id="A0A8H4A8M1"/>
<organism evidence="2 3">
    <name type="scientific">Gigaspora margarita</name>
    <dbReference type="NCBI Taxonomy" id="4874"/>
    <lineage>
        <taxon>Eukaryota</taxon>
        <taxon>Fungi</taxon>
        <taxon>Fungi incertae sedis</taxon>
        <taxon>Mucoromycota</taxon>
        <taxon>Glomeromycotina</taxon>
        <taxon>Glomeromycetes</taxon>
        <taxon>Diversisporales</taxon>
        <taxon>Gigasporaceae</taxon>
        <taxon>Gigaspora</taxon>
    </lineage>
</organism>
<feature type="region of interest" description="Disordered" evidence="1">
    <location>
        <begin position="1"/>
        <end position="31"/>
    </location>
</feature>
<evidence type="ECO:0000313" key="3">
    <source>
        <dbReference type="Proteomes" id="UP000439903"/>
    </source>
</evidence>
<reference evidence="2 3" key="1">
    <citation type="journal article" date="2019" name="Environ. Microbiol.">
        <title>At the nexus of three kingdoms: the genome of the mycorrhizal fungus Gigaspora margarita provides insights into plant, endobacterial and fungal interactions.</title>
        <authorList>
            <person name="Venice F."/>
            <person name="Ghignone S."/>
            <person name="Salvioli di Fossalunga A."/>
            <person name="Amselem J."/>
            <person name="Novero M."/>
            <person name="Xianan X."/>
            <person name="Sedzielewska Toro K."/>
            <person name="Morin E."/>
            <person name="Lipzen A."/>
            <person name="Grigoriev I.V."/>
            <person name="Henrissat B."/>
            <person name="Martin F.M."/>
            <person name="Bonfante P."/>
        </authorList>
    </citation>
    <scope>NUCLEOTIDE SEQUENCE [LARGE SCALE GENOMIC DNA]</scope>
    <source>
        <strain evidence="2 3">BEG34</strain>
    </source>
</reference>
<keyword evidence="3" id="KW-1185">Reference proteome</keyword>
<comment type="caution">
    <text evidence="2">The sequence shown here is derived from an EMBL/GenBank/DDBJ whole genome shotgun (WGS) entry which is preliminary data.</text>
</comment>
<evidence type="ECO:0000313" key="2">
    <source>
        <dbReference type="EMBL" id="KAF0445392.1"/>
    </source>
</evidence>